<feature type="region of interest" description="Disordered" evidence="1">
    <location>
        <begin position="432"/>
        <end position="521"/>
    </location>
</feature>
<dbReference type="InParanoid" id="A0A1D6F8U8"/>
<protein>
    <submittedName>
        <fullName evidence="2">Zinc ion binding</fullName>
    </submittedName>
</protein>
<dbReference type="AlphaFoldDB" id="A0A1D6F8U8"/>
<dbReference type="PANTHER" id="PTHR33977:SF1">
    <property type="entry name" value="ZINC ION BINDING PROTEIN"/>
    <property type="match status" value="1"/>
</dbReference>
<accession>A0A1D6F8U8</accession>
<sequence length="547" mass="61436">MDKMAVGTKAMFAPYISDVLRLQVMSVLYVGIPVETIMQRHTGMVEKQGGPSNRDDLLTHRYVRILMERKIRRSVYELDDDDAISIDLWVENNQDCVFFYEDFSDTDTFVLGIQTDWQLQQMIQFGSHTLMASDSKFGTNKLKYPVHSILVFDQHKNAIPVAWIITPSFAHGEIYKWMGALYDRAHTKDPTWQLDGFIIVIDDPLAKVRTIRGSLPLPCADQFMAYPARLAGSGGVGLFEAFLQDFVDCAGFLEYFKAIWLPRFNPLLLTVKYLPGAWITVLNTTPLASAQVASAIESYHHLLKLRLLNEADESVYWRADWLVDKLGTKVHSYYWLDEFSGKNSFSRYWRSEWSSGPNPWSQGTQIPDSDVVIEGNHASVVSQTTKEKSHAVLDPCSEFALCDCGWSMEGNLCKHVLKSAKIAVLHAVNGSSSITPAFQDPQPTSRPREAGIEEADSENGVCASQSQPGAGDDEDHDVATGKRRKSGNAPTGKRRCFRISGQSGSQEMQVRRRKLPGTMERPPRKRAVGLVKVGGQEKLLLTMKRFV</sequence>
<evidence type="ECO:0000256" key="1">
    <source>
        <dbReference type="SAM" id="MobiDB-lite"/>
    </source>
</evidence>
<name>A0A1D6F8U8_MAIZE</name>
<feature type="compositionally biased region" description="Basic residues" evidence="1">
    <location>
        <begin position="481"/>
        <end position="497"/>
    </location>
</feature>
<dbReference type="OMA" id="CAGFLEY"/>
<reference evidence="2" key="1">
    <citation type="submission" date="2015-12" db="EMBL/GenBank/DDBJ databases">
        <title>Update maize B73 reference genome by single molecule sequencing technologies.</title>
        <authorList>
            <consortium name="Maize Genome Sequencing Project"/>
            <person name="Ware D."/>
        </authorList>
    </citation>
    <scope>NUCLEOTIDE SEQUENCE [LARGE SCALE GENOMIC DNA]</scope>
    <source>
        <tissue evidence="2">Seedling</tissue>
    </source>
</reference>
<gene>
    <name evidence="2" type="ORF">ZEAMMB73_Zm00001d007777</name>
</gene>
<dbReference type="PANTHER" id="PTHR33977">
    <property type="entry name" value="ZINC ION BINDING PROTEIN"/>
    <property type="match status" value="1"/>
</dbReference>
<evidence type="ECO:0000313" key="2">
    <source>
        <dbReference type="EMBL" id="ONM27581.1"/>
    </source>
</evidence>
<dbReference type="PaxDb" id="4577-GRMZM2G444540_P01"/>
<dbReference type="EMBL" id="CM007648">
    <property type="protein sequence ID" value="ONM27581.1"/>
    <property type="molecule type" value="Genomic_DNA"/>
</dbReference>
<proteinExistence type="predicted"/>
<dbReference type="eggNOG" id="ENOG502QS22">
    <property type="taxonomic scope" value="Eukaryota"/>
</dbReference>
<dbReference type="ExpressionAtlas" id="A0A1D6F8U8">
    <property type="expression patterns" value="baseline and differential"/>
</dbReference>
<feature type="compositionally biased region" description="Polar residues" evidence="1">
    <location>
        <begin position="432"/>
        <end position="445"/>
    </location>
</feature>
<organism evidence="2">
    <name type="scientific">Zea mays</name>
    <name type="common">Maize</name>
    <dbReference type="NCBI Taxonomy" id="4577"/>
    <lineage>
        <taxon>Eukaryota</taxon>
        <taxon>Viridiplantae</taxon>
        <taxon>Streptophyta</taxon>
        <taxon>Embryophyta</taxon>
        <taxon>Tracheophyta</taxon>
        <taxon>Spermatophyta</taxon>
        <taxon>Magnoliopsida</taxon>
        <taxon>Liliopsida</taxon>
        <taxon>Poales</taxon>
        <taxon>Poaceae</taxon>
        <taxon>PACMAD clade</taxon>
        <taxon>Panicoideae</taxon>
        <taxon>Andropogonodae</taxon>
        <taxon>Andropogoneae</taxon>
        <taxon>Tripsacinae</taxon>
        <taxon>Zea</taxon>
    </lineage>
</organism>